<sequence>MTDVRFLRPTKSLFLNYRHIQPNTNPFCSYDEHDEHIDAAFDEIVGKFQKDLPHWKSNLVRRLLQKFRSFARKENLSPERISTAISIIVETFWVACGPDLPCAEIVFQQFRAMLIRHSVRRSPRSIAVYSLIEVKSFTSFFIEHVFRYLRHYQHVFGRTRLLALHSVSTLAPNPSSIPALSTAVLTPDAPTTALTDTELSTNETQAQNASSLAESTPQTNELTDDEIQLVLSDPVAKAEFQRQVENKLASLQRALDQKLDELDKNFQEQASFLPKIT</sequence>
<dbReference type="PANTHER" id="PTHR28457">
    <property type="entry name" value="COILED-COIL DOMAIN-CONTAINING PROTEIN 189"/>
    <property type="match status" value="1"/>
</dbReference>
<dbReference type="Pfam" id="PF14769">
    <property type="entry name" value="CLAMP"/>
    <property type="match status" value="1"/>
</dbReference>
<evidence type="ECO:0000256" key="2">
    <source>
        <dbReference type="SAM" id="MobiDB-lite"/>
    </source>
</evidence>
<feature type="region of interest" description="Disordered" evidence="2">
    <location>
        <begin position="201"/>
        <end position="221"/>
    </location>
</feature>
<protein>
    <submittedName>
        <fullName evidence="3">Uncharacterized protein</fullName>
    </submittedName>
</protein>
<accession>A0A0H5QMT3</accession>
<reference evidence="3" key="1">
    <citation type="submission" date="2015-04" db="EMBL/GenBank/DDBJ databases">
        <title>The genome sequence of the plant pathogenic Rhizarian Plasmodiophora brassicae reveals insights in its biotrophic life cycle and the origin of chitin synthesis.</title>
        <authorList>
            <person name="Schwelm A."/>
            <person name="Fogelqvist J."/>
            <person name="Knaust A."/>
            <person name="Julke S."/>
            <person name="Lilja T."/>
            <person name="Dhandapani V."/>
            <person name="Bonilla-Rosso G."/>
            <person name="Karlsson M."/>
            <person name="Shevchenko A."/>
            <person name="Choi S.R."/>
            <person name="Kim H.G."/>
            <person name="Park J.Y."/>
            <person name="Lim Y.P."/>
            <person name="Ludwig-Muller J."/>
            <person name="Dixelius C."/>
        </authorList>
    </citation>
    <scope>NUCLEOTIDE SEQUENCE</scope>
    <source>
        <tissue evidence="3">Potato root galls</tissue>
    </source>
</reference>
<dbReference type="PANTHER" id="PTHR28457:SF1">
    <property type="entry name" value="CILIA- AND FLAGELLA-ASSOCIATED PROTEIN 119"/>
    <property type="match status" value="1"/>
</dbReference>
<feature type="coiled-coil region" evidence="1">
    <location>
        <begin position="237"/>
        <end position="268"/>
    </location>
</feature>
<evidence type="ECO:0000313" key="3">
    <source>
        <dbReference type="EMBL" id="CRZ03283.1"/>
    </source>
</evidence>
<dbReference type="InterPro" id="IPR032727">
    <property type="entry name" value="CLAMP"/>
</dbReference>
<organism evidence="3">
    <name type="scientific">Spongospora subterranea</name>
    <dbReference type="NCBI Taxonomy" id="70186"/>
    <lineage>
        <taxon>Eukaryota</taxon>
        <taxon>Sar</taxon>
        <taxon>Rhizaria</taxon>
        <taxon>Endomyxa</taxon>
        <taxon>Phytomyxea</taxon>
        <taxon>Plasmodiophorida</taxon>
        <taxon>Plasmodiophoridae</taxon>
        <taxon>Spongospora</taxon>
    </lineage>
</organism>
<dbReference type="EMBL" id="HACM01002841">
    <property type="protein sequence ID" value="CRZ03283.1"/>
    <property type="molecule type" value="Transcribed_RNA"/>
</dbReference>
<proteinExistence type="predicted"/>
<dbReference type="AlphaFoldDB" id="A0A0H5QMT3"/>
<evidence type="ECO:0000256" key="1">
    <source>
        <dbReference type="SAM" id="Coils"/>
    </source>
</evidence>
<name>A0A0H5QMT3_9EUKA</name>
<keyword evidence="1" id="KW-0175">Coiled coil</keyword>